<dbReference type="PANTHER" id="PTHR43393:SF3">
    <property type="entry name" value="LYSINE DECARBOXYLASE-LIKE PROTEIN"/>
    <property type="match status" value="1"/>
</dbReference>
<keyword evidence="2" id="KW-1185">Reference proteome</keyword>
<name>A0A1H2XMB9_9FLAO</name>
<dbReference type="AlphaFoldDB" id="A0A1H2XMB9"/>
<reference evidence="1 2" key="1">
    <citation type="submission" date="2016-10" db="EMBL/GenBank/DDBJ databases">
        <authorList>
            <person name="de Groot N.N."/>
        </authorList>
    </citation>
    <scope>NUCLEOTIDE SEQUENCE [LARGE SCALE GENOMIC DNA]</scope>
    <source>
        <strain evidence="1 2">DSM 24956</strain>
    </source>
</reference>
<dbReference type="GO" id="GO:0005829">
    <property type="term" value="C:cytosol"/>
    <property type="evidence" value="ECO:0007669"/>
    <property type="project" value="TreeGrafter"/>
</dbReference>
<protein>
    <submittedName>
        <fullName evidence="1">Predicted Rossmann fold nucleotide-binding protein</fullName>
    </submittedName>
</protein>
<dbReference type="Proteomes" id="UP000199595">
    <property type="component" value="Unassembled WGS sequence"/>
</dbReference>
<accession>A0A1H2XMB9</accession>
<organism evidence="1 2">
    <name type="scientific">Lutibacter oricola</name>
    <dbReference type="NCBI Taxonomy" id="762486"/>
    <lineage>
        <taxon>Bacteria</taxon>
        <taxon>Pseudomonadati</taxon>
        <taxon>Bacteroidota</taxon>
        <taxon>Flavobacteriia</taxon>
        <taxon>Flavobacteriales</taxon>
        <taxon>Flavobacteriaceae</taxon>
        <taxon>Lutibacter</taxon>
    </lineage>
</organism>
<dbReference type="InterPro" id="IPR052341">
    <property type="entry name" value="LOG_family_nucleotidases"/>
</dbReference>
<dbReference type="EMBL" id="FNNJ01000002">
    <property type="protein sequence ID" value="SDW94053.1"/>
    <property type="molecule type" value="Genomic_DNA"/>
</dbReference>
<evidence type="ECO:0000313" key="2">
    <source>
        <dbReference type="Proteomes" id="UP000199595"/>
    </source>
</evidence>
<evidence type="ECO:0000313" key="1">
    <source>
        <dbReference type="EMBL" id="SDW94053.1"/>
    </source>
</evidence>
<gene>
    <name evidence="1" type="ORF">SAMN05444411_102515</name>
</gene>
<dbReference type="PANTHER" id="PTHR43393">
    <property type="entry name" value="CYTOKININ RIBOSIDE 5'-MONOPHOSPHATE PHOSPHORIBOHYDROLASE"/>
    <property type="match status" value="1"/>
</dbReference>
<dbReference type="RefSeq" id="WP_090121710.1">
    <property type="nucleotide sequence ID" value="NZ_FNNJ01000002.1"/>
</dbReference>
<sequence>MEYKEIDSNEDLLNVLKLETELSYYAFQNIDFNNVLNKTKNLSFYNCIFLGCTIPEHINTKVSEDCLIFPQIKAPFNPFINSLYTKETLYTNYKVGVPESYEKTLDKIVYNHFIEHGKEAKDIKETLTRRLHDHSVTNALNDFISNYKKRKIVAIMGGHSLSRSNSNYLMVARISKKLTELGYLMISGGGPGAMEATHVGAWFGGKTDKELTNAIDVLSEAPVYNDKLWLDKAFEVLEKYPKSSYKSLGIPTWLYGHEPPTPFASHIAKYFANSVREEGLLAIAKGGVIFSPGSAGTIQEIFQDATQNHYLSYGFASPMVFLNKEYWTKNRPIYPLLENLTKEEKYKNMILSIYDLEEDVIKEIEKFPKS</sequence>
<dbReference type="OrthoDB" id="9801098at2"/>
<dbReference type="SUPFAM" id="SSF102405">
    <property type="entry name" value="MCP/YpsA-like"/>
    <property type="match status" value="1"/>
</dbReference>
<proteinExistence type="predicted"/>
<dbReference type="Gene3D" id="3.40.50.450">
    <property type="match status" value="1"/>
</dbReference>